<dbReference type="Gene3D" id="3.10.20.90">
    <property type="entry name" value="Phosphatidylinositol 3-kinase Catalytic Subunit, Chain A, domain 1"/>
    <property type="match status" value="1"/>
</dbReference>
<evidence type="ECO:0000256" key="13">
    <source>
        <dbReference type="ARBA" id="ARBA00022843"/>
    </source>
</evidence>
<dbReference type="GO" id="GO:0008630">
    <property type="term" value="P:intrinsic apoptotic signaling pathway in response to DNA damage"/>
    <property type="evidence" value="ECO:0007669"/>
    <property type="project" value="Ensembl"/>
</dbReference>
<evidence type="ECO:0000256" key="1">
    <source>
        <dbReference type="ARBA" id="ARBA00004322"/>
    </source>
</evidence>
<keyword evidence="21" id="KW-1185">Reference proteome</keyword>
<dbReference type="Gene3D" id="1.20.1270.420">
    <property type="match status" value="1"/>
</dbReference>
<keyword evidence="13" id="KW-0832">Ubl conjugation</keyword>
<keyword evidence="9 17" id="KW-0547">Nucleotide-binding</keyword>
<evidence type="ECO:0000256" key="10">
    <source>
        <dbReference type="ARBA" id="ARBA00022763"/>
    </source>
</evidence>
<evidence type="ECO:0000256" key="9">
    <source>
        <dbReference type="ARBA" id="ARBA00022741"/>
    </source>
</evidence>
<protein>
    <recommendedName>
        <fullName evidence="15">Inhibitor of nuclear factor kappa-B kinase subunit epsilon</fullName>
        <ecNumber evidence="3">2.7.11.10</ecNumber>
    </recommendedName>
    <alternativeName>
        <fullName evidence="16">Inducible I kappa-B kinase</fullName>
    </alternativeName>
</protein>
<dbReference type="KEGG" id="anan:105722101"/>
<dbReference type="Gene3D" id="1.10.510.10">
    <property type="entry name" value="Transferase(Phosphotransferase) domain 1"/>
    <property type="match status" value="1"/>
</dbReference>
<evidence type="ECO:0000256" key="2">
    <source>
        <dbReference type="ARBA" id="ARBA00004496"/>
    </source>
</evidence>
<dbReference type="PROSITE" id="PS00107">
    <property type="entry name" value="PROTEIN_KINASE_ATP"/>
    <property type="match status" value="1"/>
</dbReference>
<evidence type="ECO:0000256" key="3">
    <source>
        <dbReference type="ARBA" id="ARBA00012442"/>
    </source>
</evidence>
<dbReference type="GO" id="GO:0098586">
    <property type="term" value="P:cellular response to virus"/>
    <property type="evidence" value="ECO:0007669"/>
    <property type="project" value="Ensembl"/>
</dbReference>
<dbReference type="RefSeq" id="XP_012314722.1">
    <property type="nucleotide sequence ID" value="XM_012459299.2"/>
</dbReference>
<dbReference type="GO" id="GO:0010467">
    <property type="term" value="P:gene expression"/>
    <property type="evidence" value="ECO:0007669"/>
    <property type="project" value="Ensembl"/>
</dbReference>
<dbReference type="FunFam" id="3.10.20.90:FF:000147">
    <property type="entry name" value="Inhibitor of nuclear factor kappa B kinase subunit epsilon"/>
    <property type="match status" value="1"/>
</dbReference>
<keyword evidence="14" id="KW-0539">Nucleus</keyword>
<dbReference type="GO" id="GO:0016605">
    <property type="term" value="C:PML body"/>
    <property type="evidence" value="ECO:0007669"/>
    <property type="project" value="UniProtKB-SubCell"/>
</dbReference>
<dbReference type="GeneTree" id="ENSGT00950000182937"/>
<evidence type="ECO:0000256" key="6">
    <source>
        <dbReference type="ARBA" id="ARBA00022527"/>
    </source>
</evidence>
<keyword evidence="12 17" id="KW-0067">ATP-binding</keyword>
<evidence type="ECO:0000256" key="12">
    <source>
        <dbReference type="ARBA" id="ARBA00022840"/>
    </source>
</evidence>
<dbReference type="PANTHER" id="PTHR22969:SF10">
    <property type="entry name" value="INHIBITOR OF NUCLEAR FACTOR KAPPA-B KINASE SUBUNIT EPSILON"/>
    <property type="match status" value="1"/>
</dbReference>
<comment type="subcellular location">
    <subcellularLocation>
        <location evidence="2">Cytoplasm</location>
    </subcellularLocation>
    <subcellularLocation>
        <location evidence="1">Nucleus</location>
        <location evidence="1">PML body</location>
    </subcellularLocation>
</comment>
<dbReference type="CDD" id="cd17128">
    <property type="entry name" value="Ubl_IKKE"/>
    <property type="match status" value="1"/>
</dbReference>
<feature type="coiled-coil region" evidence="18">
    <location>
        <begin position="506"/>
        <end position="533"/>
    </location>
</feature>
<dbReference type="InterPro" id="IPR041087">
    <property type="entry name" value="TBK1_ULD"/>
</dbReference>
<dbReference type="InterPro" id="IPR011009">
    <property type="entry name" value="Kinase-like_dom_sf"/>
</dbReference>
<dbReference type="InterPro" id="IPR017441">
    <property type="entry name" value="Protein_kinase_ATP_BS"/>
</dbReference>
<evidence type="ECO:0000259" key="19">
    <source>
        <dbReference type="PROSITE" id="PS50011"/>
    </source>
</evidence>
<dbReference type="RefSeq" id="XP_064216376.1">
    <property type="nucleotide sequence ID" value="XM_064360306.1"/>
</dbReference>
<dbReference type="GO" id="GO:0031625">
    <property type="term" value="F:ubiquitin protein ligase binding"/>
    <property type="evidence" value="ECO:0007669"/>
    <property type="project" value="Ensembl"/>
</dbReference>
<dbReference type="OMA" id="AEQAKCW"/>
<keyword evidence="8" id="KW-0808">Transferase</keyword>
<dbReference type="GeneID" id="105722101"/>
<dbReference type="Gene3D" id="3.30.200.20">
    <property type="entry name" value="Phosphorylase Kinase, domain 1"/>
    <property type="match status" value="1"/>
</dbReference>
<dbReference type="GO" id="GO:0048255">
    <property type="term" value="P:mRNA stabilization"/>
    <property type="evidence" value="ECO:0007669"/>
    <property type="project" value="Ensembl"/>
</dbReference>
<dbReference type="Ensembl" id="ENSANAT00000037377.1">
    <property type="protein sequence ID" value="ENSANAP00000019504.1"/>
    <property type="gene ID" value="ENSANAG00000027533.1"/>
</dbReference>
<dbReference type="GO" id="GO:0008384">
    <property type="term" value="F:IkappaB kinase activity"/>
    <property type="evidence" value="ECO:0007669"/>
    <property type="project" value="UniProtKB-EC"/>
</dbReference>
<dbReference type="EC" id="2.7.11.10" evidence="3"/>
<dbReference type="AlphaFoldDB" id="A0A2K5DEW3"/>
<keyword evidence="7" id="KW-0597">Phosphoprotein</keyword>
<dbReference type="GO" id="GO:0032481">
    <property type="term" value="P:positive regulation of type I interferon production"/>
    <property type="evidence" value="ECO:0007669"/>
    <property type="project" value="Ensembl"/>
</dbReference>
<evidence type="ECO:0000256" key="8">
    <source>
        <dbReference type="ARBA" id="ARBA00022679"/>
    </source>
</evidence>
<dbReference type="InterPro" id="IPR000719">
    <property type="entry name" value="Prot_kinase_dom"/>
</dbReference>
<evidence type="ECO:0000256" key="15">
    <source>
        <dbReference type="ARBA" id="ARBA00071230"/>
    </source>
</evidence>
<evidence type="ECO:0000256" key="14">
    <source>
        <dbReference type="ARBA" id="ARBA00023242"/>
    </source>
</evidence>
<keyword evidence="5" id="KW-1017">Isopeptide bond</keyword>
<reference evidence="20" key="2">
    <citation type="submission" date="2025-09" db="UniProtKB">
        <authorList>
            <consortium name="Ensembl"/>
        </authorList>
    </citation>
    <scope>IDENTIFICATION</scope>
</reference>
<name>A0A2K5DEW3_AOTNA</name>
<evidence type="ECO:0000256" key="17">
    <source>
        <dbReference type="PROSITE-ProRule" id="PRU10141"/>
    </source>
</evidence>
<dbReference type="GO" id="GO:0043254">
    <property type="term" value="P:regulation of protein-containing complex assembly"/>
    <property type="evidence" value="ECO:0007669"/>
    <property type="project" value="Ensembl"/>
</dbReference>
<dbReference type="GO" id="GO:0010884">
    <property type="term" value="P:positive regulation of lipid storage"/>
    <property type="evidence" value="ECO:0007669"/>
    <property type="project" value="Ensembl"/>
</dbReference>
<evidence type="ECO:0000256" key="7">
    <source>
        <dbReference type="ARBA" id="ARBA00022553"/>
    </source>
</evidence>
<dbReference type="Pfam" id="PF00069">
    <property type="entry name" value="Pkinase"/>
    <property type="match status" value="1"/>
</dbReference>
<evidence type="ECO:0000256" key="5">
    <source>
        <dbReference type="ARBA" id="ARBA00022499"/>
    </source>
</evidence>
<dbReference type="InterPro" id="IPR041309">
    <property type="entry name" value="TBK1_CC1"/>
</dbReference>
<dbReference type="Pfam" id="PF18394">
    <property type="entry name" value="TBK1_CCD1"/>
    <property type="match status" value="1"/>
</dbReference>
<keyword evidence="4" id="KW-0963">Cytoplasm</keyword>
<feature type="domain" description="Protein kinase" evidence="19">
    <location>
        <begin position="9"/>
        <end position="315"/>
    </location>
</feature>
<accession>A0A2K5DEW3</accession>
<proteinExistence type="predicted"/>
<dbReference type="GO" id="GO:0031966">
    <property type="term" value="C:mitochondrial membrane"/>
    <property type="evidence" value="ECO:0007669"/>
    <property type="project" value="Ensembl"/>
</dbReference>
<dbReference type="GO" id="GO:0005524">
    <property type="term" value="F:ATP binding"/>
    <property type="evidence" value="ECO:0007669"/>
    <property type="project" value="UniProtKB-UniRule"/>
</dbReference>
<dbReference type="PROSITE" id="PS50011">
    <property type="entry name" value="PROTEIN_KINASE_DOM"/>
    <property type="match status" value="1"/>
</dbReference>
<dbReference type="FunFam" id="1.20.1270.420:FF:000002">
    <property type="entry name" value="Inhibitor of nuclear factor kappa B kinase subunit epsilon"/>
    <property type="match status" value="1"/>
</dbReference>
<feature type="binding site" evidence="17">
    <location>
        <position position="38"/>
    </location>
    <ligand>
        <name>ATP</name>
        <dbReference type="ChEBI" id="CHEBI:30616"/>
    </ligand>
</feature>
<keyword evidence="11" id="KW-0418">Kinase</keyword>
<evidence type="ECO:0000256" key="16">
    <source>
        <dbReference type="ARBA" id="ARBA00076866"/>
    </source>
</evidence>
<dbReference type="CTD" id="9641"/>
<evidence type="ECO:0000256" key="18">
    <source>
        <dbReference type="SAM" id="Coils"/>
    </source>
</evidence>
<gene>
    <name evidence="20" type="primary">IKBKE</name>
</gene>
<dbReference type="InterPro" id="IPR051180">
    <property type="entry name" value="IKK"/>
</dbReference>
<dbReference type="GO" id="GO:0060337">
    <property type="term" value="P:type I interferon-mediated signaling pathway"/>
    <property type="evidence" value="ECO:0007669"/>
    <property type="project" value="Ensembl"/>
</dbReference>
<dbReference type="GO" id="GO:0042802">
    <property type="term" value="F:identical protein binding"/>
    <property type="evidence" value="ECO:0007669"/>
    <property type="project" value="Ensembl"/>
</dbReference>
<dbReference type="SUPFAM" id="SSF56112">
    <property type="entry name" value="Protein kinase-like (PK-like)"/>
    <property type="match status" value="1"/>
</dbReference>
<evidence type="ECO:0000313" key="20">
    <source>
        <dbReference type="Ensembl" id="ENSANAP00000019504.1"/>
    </source>
</evidence>
<keyword evidence="18" id="KW-0175">Coiled coil</keyword>
<sequence>MQSTTNYLWHTDDLLGQGATASVYKARNKKSGELVAVKVFNTVSYLRPREVQAREFEVLRKLNHQNIVKLFAVEETGGSRQKVLVMEYCSSGSLLSVLESPENAFGLPEDEFLVVLRCVVAGMNHLRENGIVHRDIKPGNIMRLMGEEGQSIYKLTDFGAARELDDDEKFVSVYGTEEYLHPDMYERAVLRKPQQKAFGVTVDLWSIGVTLYHAATGSLPFIPFGGPRRNKEMMYRITTEKPAGAIAGTQRRENGPLEWSYTLPITCQLSLGLQSQLVPILANILEVEQAKCWGFDQFFAETSDILQRVVVHVFSLSQAVLHHIYIHTHNTIATFQEAVHKQTSVAPRHQEYLFEGHLCVLEPSISAQHIAHTTASSPLTLFSTAIPKGLAFRDPALDVPKFVPKVDLQADYNTAKGVLGAGYQALRLARALLDGQELMLQGLHRVLEVLQATCRRTLEVARTSLLFLSSSLGTERFNSMAGTPEIQELKAATELRSRLRTLAEVLSRCSQNIMETQESLSSLRRELVKSRDQVHEERSIQQIQCCLDKMNLIYKQFKKSRMRPGLSYNEEQIHKLDKVNFSHLAKRLLQVFQEEGVQKYQASLVTHGKRMRVVHETRNHVRLVGCSVAACNTEAQGVQESLSKILEELSHQLLQDRAKGTLASSPPISPHPSPTPKDLLLHMQELCEGMKLLASDLLDNNRIIERLSRVPAAPDV</sequence>
<dbReference type="GO" id="GO:0043123">
    <property type="term" value="P:positive regulation of canonical NF-kappaB signal transduction"/>
    <property type="evidence" value="ECO:0007669"/>
    <property type="project" value="Ensembl"/>
</dbReference>
<organism evidence="20 21">
    <name type="scientific">Aotus nancymaae</name>
    <name type="common">Ma's night monkey</name>
    <dbReference type="NCBI Taxonomy" id="37293"/>
    <lineage>
        <taxon>Eukaryota</taxon>
        <taxon>Metazoa</taxon>
        <taxon>Chordata</taxon>
        <taxon>Craniata</taxon>
        <taxon>Vertebrata</taxon>
        <taxon>Euteleostomi</taxon>
        <taxon>Mammalia</taxon>
        <taxon>Eutheria</taxon>
        <taxon>Euarchontoglires</taxon>
        <taxon>Primates</taxon>
        <taxon>Haplorrhini</taxon>
        <taxon>Platyrrhini</taxon>
        <taxon>Aotidae</taxon>
        <taxon>Aotus</taxon>
    </lineage>
</organism>
<keyword evidence="10" id="KW-0227">DNA damage</keyword>
<evidence type="ECO:0000256" key="4">
    <source>
        <dbReference type="ARBA" id="ARBA00022490"/>
    </source>
</evidence>
<evidence type="ECO:0000256" key="11">
    <source>
        <dbReference type="ARBA" id="ARBA00022777"/>
    </source>
</evidence>
<dbReference type="SMART" id="SM00220">
    <property type="entry name" value="S_TKc"/>
    <property type="match status" value="1"/>
</dbReference>
<dbReference type="GO" id="GO:0097400">
    <property type="term" value="P:interleukin-17-mediated signaling pathway"/>
    <property type="evidence" value="ECO:0007669"/>
    <property type="project" value="Ensembl"/>
</dbReference>
<evidence type="ECO:0000313" key="21">
    <source>
        <dbReference type="Proteomes" id="UP000233020"/>
    </source>
</evidence>
<dbReference type="PANTHER" id="PTHR22969">
    <property type="entry name" value="IKB KINASE"/>
    <property type="match status" value="1"/>
</dbReference>
<keyword evidence="6" id="KW-0723">Serine/threonine-protein kinase</keyword>
<dbReference type="Proteomes" id="UP000233020">
    <property type="component" value="Unplaced"/>
</dbReference>
<dbReference type="FunFam" id="3.30.200.20:FF:000106">
    <property type="entry name" value="serine/threonine-protein kinase TBK1 isoform X1"/>
    <property type="match status" value="1"/>
</dbReference>
<dbReference type="STRING" id="37293.ENSANAP00000019504"/>
<reference evidence="20" key="1">
    <citation type="submission" date="2025-08" db="UniProtKB">
        <authorList>
            <consortium name="Ensembl"/>
        </authorList>
    </citation>
    <scope>IDENTIFICATION</scope>
</reference>
<dbReference type="GO" id="GO:0036435">
    <property type="term" value="F:K48-linked polyubiquitin modification-dependent protein binding"/>
    <property type="evidence" value="ECO:0007669"/>
    <property type="project" value="Ensembl"/>
</dbReference>
<dbReference type="GO" id="GO:0035456">
    <property type="term" value="P:response to interferon-beta"/>
    <property type="evidence" value="ECO:0007669"/>
    <property type="project" value="Ensembl"/>
</dbReference>
<dbReference type="Pfam" id="PF18396">
    <property type="entry name" value="TBK1_ULD"/>
    <property type="match status" value="1"/>
</dbReference>
<dbReference type="FunFam" id="1.10.510.10:FF:000100">
    <property type="entry name" value="inhibitor of nuclear factor kappa-B kinase subunit epsilon"/>
    <property type="match status" value="1"/>
</dbReference>
<dbReference type="GO" id="GO:0060340">
    <property type="term" value="P:positive regulation of type I interferon-mediated signaling pathway"/>
    <property type="evidence" value="ECO:0007669"/>
    <property type="project" value="Ensembl"/>
</dbReference>
<dbReference type="OrthoDB" id="10013850at2759"/>